<dbReference type="EMBL" id="CAACVJ010000685">
    <property type="protein sequence ID" value="VEP18408.1"/>
    <property type="molecule type" value="Genomic_DNA"/>
</dbReference>
<evidence type="ECO:0000313" key="2">
    <source>
        <dbReference type="Proteomes" id="UP000320055"/>
    </source>
</evidence>
<evidence type="ECO:0000313" key="1">
    <source>
        <dbReference type="EMBL" id="VEP18408.1"/>
    </source>
</evidence>
<sequence length="86" mass="10008">MEEPSRSSDLLKEFTKERSIRRILRVLKAKRSRINEELNQLVTHLGLLVPLKHNKDDNDILLEALSRLDSDGFTELLEQIIKDSKP</sequence>
<gene>
    <name evidence="1" type="ORF">H1P_780017</name>
</gene>
<dbReference type="OrthoDB" id="583557at2"/>
<proteinExistence type="predicted"/>
<dbReference type="Proteomes" id="UP000320055">
    <property type="component" value="Unassembled WGS sequence"/>
</dbReference>
<keyword evidence="2" id="KW-1185">Reference proteome</keyword>
<organism evidence="1 2">
    <name type="scientific">Hyella patelloides LEGE 07179</name>
    <dbReference type="NCBI Taxonomy" id="945734"/>
    <lineage>
        <taxon>Bacteria</taxon>
        <taxon>Bacillati</taxon>
        <taxon>Cyanobacteriota</taxon>
        <taxon>Cyanophyceae</taxon>
        <taxon>Pleurocapsales</taxon>
        <taxon>Hyellaceae</taxon>
        <taxon>Hyella</taxon>
    </lineage>
</organism>
<reference evidence="1 2" key="1">
    <citation type="submission" date="2019-01" db="EMBL/GenBank/DDBJ databases">
        <authorList>
            <person name="Brito A."/>
        </authorList>
    </citation>
    <scope>NUCLEOTIDE SEQUENCE [LARGE SCALE GENOMIC DNA]</scope>
    <source>
        <strain evidence="1">1</strain>
    </source>
</reference>
<dbReference type="AlphaFoldDB" id="A0A563W401"/>
<protein>
    <submittedName>
        <fullName evidence="1">Uncharacterized protein</fullName>
    </submittedName>
</protein>
<dbReference type="RefSeq" id="WP_144867740.1">
    <property type="nucleotide sequence ID" value="NZ_LR213836.1"/>
</dbReference>
<name>A0A563W401_9CYAN</name>
<accession>A0A563W401</accession>